<proteinExistence type="inferred from homology"/>
<dbReference type="Proteomes" id="UP000278143">
    <property type="component" value="Unassembled WGS sequence"/>
</dbReference>
<dbReference type="GO" id="GO:0005737">
    <property type="term" value="C:cytoplasm"/>
    <property type="evidence" value="ECO:0007669"/>
    <property type="project" value="TreeGrafter"/>
</dbReference>
<dbReference type="Gene3D" id="3.40.50.150">
    <property type="entry name" value="Vaccinia Virus protein VP39"/>
    <property type="match status" value="2"/>
</dbReference>
<evidence type="ECO:0000256" key="5">
    <source>
        <dbReference type="SAM" id="MobiDB-lite"/>
    </source>
</evidence>
<evidence type="ECO:0000256" key="4">
    <source>
        <dbReference type="ARBA" id="ARBA00022691"/>
    </source>
</evidence>
<dbReference type="PIRSF" id="PIRSF004486">
    <property type="entry name" value="MraW"/>
    <property type="match status" value="1"/>
</dbReference>
<keyword evidence="2 6" id="KW-0489">Methyltransferase</keyword>
<organism evidence="6 7">
    <name type="scientific">Syncephalis pseudoplumigaleata</name>
    <dbReference type="NCBI Taxonomy" id="1712513"/>
    <lineage>
        <taxon>Eukaryota</taxon>
        <taxon>Fungi</taxon>
        <taxon>Fungi incertae sedis</taxon>
        <taxon>Zoopagomycota</taxon>
        <taxon>Zoopagomycotina</taxon>
        <taxon>Zoopagomycetes</taxon>
        <taxon>Zoopagales</taxon>
        <taxon>Piptocephalidaceae</taxon>
        <taxon>Syncephalis</taxon>
    </lineage>
</organism>
<keyword evidence="3 6" id="KW-0808">Transferase</keyword>
<keyword evidence="7" id="KW-1185">Reference proteome</keyword>
<dbReference type="SUPFAM" id="SSF81799">
    <property type="entry name" value="Putative methyltransferase TM0872, insert domain"/>
    <property type="match status" value="1"/>
</dbReference>
<feature type="region of interest" description="Disordered" evidence="5">
    <location>
        <begin position="258"/>
        <end position="292"/>
    </location>
</feature>
<name>A0A4P9YTV5_9FUNG</name>
<evidence type="ECO:0000313" key="7">
    <source>
        <dbReference type="Proteomes" id="UP000278143"/>
    </source>
</evidence>
<protein>
    <submittedName>
        <fullName evidence="6">S-adenosyl-L-methionine-dependent methyltransferase</fullName>
    </submittedName>
</protein>
<evidence type="ECO:0000256" key="2">
    <source>
        <dbReference type="ARBA" id="ARBA00022603"/>
    </source>
</evidence>
<dbReference type="GO" id="GO:0070475">
    <property type="term" value="P:rRNA base methylation"/>
    <property type="evidence" value="ECO:0007669"/>
    <property type="project" value="TreeGrafter"/>
</dbReference>
<dbReference type="InterPro" id="IPR002903">
    <property type="entry name" value="RsmH"/>
</dbReference>
<evidence type="ECO:0000313" key="6">
    <source>
        <dbReference type="EMBL" id="RKP23433.1"/>
    </source>
</evidence>
<accession>A0A4P9YTV5</accession>
<comment type="similarity">
    <text evidence="1">Belongs to the methyltransferase superfamily. RsmH family.</text>
</comment>
<dbReference type="InterPro" id="IPR029063">
    <property type="entry name" value="SAM-dependent_MTases_sf"/>
</dbReference>
<dbReference type="SUPFAM" id="SSF53335">
    <property type="entry name" value="S-adenosyl-L-methionine-dependent methyltransferases"/>
    <property type="match status" value="1"/>
</dbReference>
<feature type="compositionally biased region" description="Basic and acidic residues" evidence="5">
    <location>
        <begin position="274"/>
        <end position="292"/>
    </location>
</feature>
<evidence type="ECO:0000256" key="1">
    <source>
        <dbReference type="ARBA" id="ARBA00010396"/>
    </source>
</evidence>
<dbReference type="PANTHER" id="PTHR11265:SF0">
    <property type="entry name" value="12S RRNA N4-METHYLCYTIDINE METHYLTRANSFERASE"/>
    <property type="match status" value="1"/>
</dbReference>
<dbReference type="GO" id="GO:0071424">
    <property type="term" value="F:rRNA (cytosine-N4-)-methyltransferase activity"/>
    <property type="evidence" value="ECO:0007669"/>
    <property type="project" value="TreeGrafter"/>
</dbReference>
<evidence type="ECO:0000256" key="3">
    <source>
        <dbReference type="ARBA" id="ARBA00022679"/>
    </source>
</evidence>
<dbReference type="EMBL" id="KZ990974">
    <property type="protein sequence ID" value="RKP23433.1"/>
    <property type="molecule type" value="Genomic_DNA"/>
</dbReference>
<gene>
    <name evidence="6" type="ORF">SYNPS1DRAFT_30822</name>
</gene>
<feature type="region of interest" description="Disordered" evidence="5">
    <location>
        <begin position="39"/>
        <end position="58"/>
    </location>
</feature>
<dbReference type="Pfam" id="PF01795">
    <property type="entry name" value="Methyltransf_5"/>
    <property type="match status" value="2"/>
</dbReference>
<dbReference type="AlphaFoldDB" id="A0A4P9YTV5"/>
<reference evidence="7" key="1">
    <citation type="journal article" date="2018" name="Nat. Microbiol.">
        <title>Leveraging single-cell genomics to expand the fungal tree of life.</title>
        <authorList>
            <person name="Ahrendt S.R."/>
            <person name="Quandt C.A."/>
            <person name="Ciobanu D."/>
            <person name="Clum A."/>
            <person name="Salamov A."/>
            <person name="Andreopoulos B."/>
            <person name="Cheng J.F."/>
            <person name="Woyke T."/>
            <person name="Pelin A."/>
            <person name="Henrissat B."/>
            <person name="Reynolds N.K."/>
            <person name="Benny G.L."/>
            <person name="Smith M.E."/>
            <person name="James T.Y."/>
            <person name="Grigoriev I.V."/>
        </authorList>
    </citation>
    <scope>NUCLEOTIDE SEQUENCE [LARGE SCALE GENOMIC DNA]</scope>
    <source>
        <strain evidence="7">Benny S71-1</strain>
    </source>
</reference>
<dbReference type="InterPro" id="IPR023397">
    <property type="entry name" value="SAM-dep_MeTrfase_MraW_recog"/>
</dbReference>
<sequence length="341" mass="38076">MHATLRSSLARQHGWSSLSRHAPCLFGCARAPSAAIRDRQRWRASSTASRDDTPPSTYGHVPVLLSEVLTRLAPHPGGYYCDATFGAGGYTRAILGNLQARTSASIYSLCLIRCAVKIDDPSRGFSYRWDGPLDMRMSAEGTTTTDTAADLVNSLAIPELERLFFRLGGEQHARRIARAIGVARAHTPILRTEQLATLVLDTVRGQINDELGELKRGLLAAEQLLRPGGHLLVVTFHSLEDRLVKDFIYRCVGRRPAEGKTHERAQRKQRRLRKEQQHPVDPEAEVASKEDMRHTTTMSFEIVERKAIRPTIEEIEANPRCQSAKLRHAIRTHAPPMQPTC</sequence>
<keyword evidence="4" id="KW-0949">S-adenosyl-L-methionine</keyword>
<dbReference type="PANTHER" id="PTHR11265">
    <property type="entry name" value="S-ADENOSYL-METHYLTRANSFERASE MRAW"/>
    <property type="match status" value="1"/>
</dbReference>
<dbReference type="OrthoDB" id="16290at2759"/>